<dbReference type="Proteomes" id="UP001595823">
    <property type="component" value="Unassembled WGS sequence"/>
</dbReference>
<feature type="region of interest" description="Disordered" evidence="1">
    <location>
        <begin position="1"/>
        <end position="24"/>
    </location>
</feature>
<feature type="compositionally biased region" description="Acidic residues" evidence="1">
    <location>
        <begin position="363"/>
        <end position="373"/>
    </location>
</feature>
<gene>
    <name evidence="2" type="ORF">ACFPET_01305</name>
</gene>
<feature type="compositionally biased region" description="Gly residues" evidence="1">
    <location>
        <begin position="386"/>
        <end position="482"/>
    </location>
</feature>
<keyword evidence="3" id="KW-1185">Reference proteome</keyword>
<dbReference type="EMBL" id="JBHSDK010000002">
    <property type="protein sequence ID" value="MFC4333830.1"/>
    <property type="molecule type" value="Genomic_DNA"/>
</dbReference>
<feature type="region of interest" description="Disordered" evidence="1">
    <location>
        <begin position="271"/>
        <end position="515"/>
    </location>
</feature>
<feature type="compositionally biased region" description="Gly residues" evidence="1">
    <location>
        <begin position="318"/>
        <end position="332"/>
    </location>
</feature>
<feature type="compositionally biased region" description="Polar residues" evidence="1">
    <location>
        <begin position="205"/>
        <end position="217"/>
    </location>
</feature>
<dbReference type="RefSeq" id="WP_380617570.1">
    <property type="nucleotide sequence ID" value="NZ_JBHSDK010000002.1"/>
</dbReference>
<name>A0ABV8TTL0_9ACTN</name>
<reference evidence="3" key="1">
    <citation type="journal article" date="2019" name="Int. J. Syst. Evol. Microbiol.">
        <title>The Global Catalogue of Microorganisms (GCM) 10K type strain sequencing project: providing services to taxonomists for standard genome sequencing and annotation.</title>
        <authorList>
            <consortium name="The Broad Institute Genomics Platform"/>
            <consortium name="The Broad Institute Genome Sequencing Center for Infectious Disease"/>
            <person name="Wu L."/>
            <person name="Ma J."/>
        </authorList>
    </citation>
    <scope>NUCLEOTIDE SEQUENCE [LARGE SCALE GENOMIC DNA]</scope>
    <source>
        <strain evidence="3">IBRC-M 10908</strain>
    </source>
</reference>
<feature type="compositionally biased region" description="Basic and acidic residues" evidence="1">
    <location>
        <begin position="284"/>
        <end position="293"/>
    </location>
</feature>
<comment type="caution">
    <text evidence="2">The sequence shown here is derived from an EMBL/GenBank/DDBJ whole genome shotgun (WGS) entry which is preliminary data.</text>
</comment>
<proteinExistence type="predicted"/>
<feature type="region of interest" description="Disordered" evidence="1">
    <location>
        <begin position="200"/>
        <end position="229"/>
    </location>
</feature>
<accession>A0ABV8TTL0</accession>
<organism evidence="2 3">
    <name type="scientific">Salininema proteolyticum</name>
    <dbReference type="NCBI Taxonomy" id="1607685"/>
    <lineage>
        <taxon>Bacteria</taxon>
        <taxon>Bacillati</taxon>
        <taxon>Actinomycetota</taxon>
        <taxon>Actinomycetes</taxon>
        <taxon>Glycomycetales</taxon>
        <taxon>Glycomycetaceae</taxon>
        <taxon>Salininema</taxon>
    </lineage>
</organism>
<evidence type="ECO:0000313" key="3">
    <source>
        <dbReference type="Proteomes" id="UP001595823"/>
    </source>
</evidence>
<evidence type="ECO:0000313" key="2">
    <source>
        <dbReference type="EMBL" id="MFC4333830.1"/>
    </source>
</evidence>
<feature type="compositionally biased region" description="Acidic residues" evidence="1">
    <location>
        <begin position="498"/>
        <end position="515"/>
    </location>
</feature>
<evidence type="ECO:0000256" key="1">
    <source>
        <dbReference type="SAM" id="MobiDB-lite"/>
    </source>
</evidence>
<sequence length="515" mass="53195">MSAIPVGEKAGGDNIRPDHDLSHAMPNPEIFNNIVRSLRPAGCEVHALDILADSWYADVFQKISTFPGDLRVATSQLSEEWVGDDYDNLEKKIEDTIKIAQEVSDSAEVITDDLMRESADIYSQQGGEEGYVPFPAPQLWKEGGIANWFRSWGDNDDMAVHCRPPWWDEGPCNRITAEYALQMVGFKPEEMGEFTQSIREETQRRQQANQEFNQQLEEGSYYRGRSMDKKETDWDELYDEVREEAIFENEDMMQIAEDDYEQAAQDINSGIKDREYNANTSYSTHEDPTEAKDPTMTSEEDPNAGGGGYDGVSPPPGGGGAGAGAGGLGDPGGYDSPKEYGLKKPGGPGGPGGSNPDVPGIGDPDDPEGWDFGEDGRPRVDDPTGGLAGGGDGLGGMRPGIGGGGSGLGGGAGGGLGGGGLGGGAGVMGGGAGMPRGGAGAGGAGAKVGPGAGGGAGAGRGGGGRAGGGMMAGGGGGGMGRPGGDDKESKGEAAGWLVEDEDVWGIGDEDDDPYA</sequence>
<feature type="compositionally biased region" description="Gly residues" evidence="1">
    <location>
        <begin position="344"/>
        <end position="353"/>
    </location>
</feature>
<protein>
    <submittedName>
        <fullName evidence="2">Uncharacterized protein</fullName>
    </submittedName>
</protein>